<dbReference type="InterPro" id="IPR024983">
    <property type="entry name" value="CHAT_dom"/>
</dbReference>
<evidence type="ECO:0000313" key="2">
    <source>
        <dbReference type="EMBL" id="VXD18401.1"/>
    </source>
</evidence>
<dbReference type="Proteomes" id="UP000184550">
    <property type="component" value="Unassembled WGS sequence"/>
</dbReference>
<protein>
    <recommendedName>
        <fullName evidence="1">CHAT domain-containing protein</fullName>
    </recommendedName>
</protein>
<reference evidence="2" key="1">
    <citation type="submission" date="2019-10" db="EMBL/GenBank/DDBJ databases">
        <authorList>
            <consortium name="Genoscope - CEA"/>
            <person name="William W."/>
        </authorList>
    </citation>
    <scope>NUCLEOTIDE SEQUENCE [LARGE SCALE GENOMIC DNA]</scope>
    <source>
        <strain evidence="2">BBR_PRJEB10992</strain>
    </source>
</reference>
<name>A0A7Z9BQM3_9CYAN</name>
<dbReference type="OrthoDB" id="502668at2"/>
<proteinExistence type="predicted"/>
<evidence type="ECO:0000313" key="3">
    <source>
        <dbReference type="Proteomes" id="UP000184550"/>
    </source>
</evidence>
<dbReference type="Pfam" id="PF12770">
    <property type="entry name" value="CHAT"/>
    <property type="match status" value="1"/>
</dbReference>
<dbReference type="Pfam" id="PF14516">
    <property type="entry name" value="AAA_35"/>
    <property type="match status" value="1"/>
</dbReference>
<dbReference type="RefSeq" id="WP_083621942.1">
    <property type="nucleotide sequence ID" value="NZ_LR734869.1"/>
</dbReference>
<dbReference type="SUPFAM" id="SSF52540">
    <property type="entry name" value="P-loop containing nucleoside triphosphate hydrolases"/>
    <property type="match status" value="1"/>
</dbReference>
<feature type="domain" description="CHAT" evidence="1">
    <location>
        <begin position="13"/>
        <end position="163"/>
    </location>
</feature>
<dbReference type="AlphaFoldDB" id="A0A7Z9BQM3"/>
<evidence type="ECO:0000259" key="1">
    <source>
        <dbReference type="Pfam" id="PF12770"/>
    </source>
</evidence>
<comment type="caution">
    <text evidence="2">The sequence shown here is derived from an EMBL/GenBank/DDBJ whole genome shotgun (WGS) entry which is preliminary data.</text>
</comment>
<keyword evidence="3" id="KW-1185">Reference proteome</keyword>
<organism evidence="2 3">
    <name type="scientific">Planktothrix serta PCC 8927</name>
    <dbReference type="NCBI Taxonomy" id="671068"/>
    <lineage>
        <taxon>Bacteria</taxon>
        <taxon>Bacillati</taxon>
        <taxon>Cyanobacteriota</taxon>
        <taxon>Cyanophyceae</taxon>
        <taxon>Oscillatoriophycideae</taxon>
        <taxon>Oscillatoriales</taxon>
        <taxon>Microcoleaceae</taxon>
        <taxon>Planktothrix</taxon>
    </lineage>
</organism>
<gene>
    <name evidence="2" type="ORF">PL8927_600381</name>
</gene>
<accession>A0A7Z9BQM3</accession>
<dbReference type="EMBL" id="CZCU02000136">
    <property type="protein sequence ID" value="VXD18401.1"/>
    <property type="molecule type" value="Genomic_DNA"/>
</dbReference>
<dbReference type="Gene3D" id="3.40.50.300">
    <property type="entry name" value="P-loop containing nucleotide triphosphate hydrolases"/>
    <property type="match status" value="1"/>
</dbReference>
<sequence length="556" mass="62483">MSSASRKKKTILFLAANPESSCQLRLDKEVREIEEGLKRSQKRSKFKLEKRSAVTPKDMQRAILDLNPQIIHFSGHGVGKGGLELEDEQGQVKLVSAEALGRLFELFKEQIECVVLNACYSEVQAQAIVKYIPHVIGMKQAVSDQAAIAFAMGFYDALGAGKDYNFAYKSGCTSISMAGINEGLNPIIKRQDDLESPSIQKPGLSKISSTTITNFSDILDSPEGSVSLDSPLYIERPPIEADCYETILKTGALIRIKAPRQMGKTSLMQRILNTAKQQQHQTAYLNFQEFDHDSLNSLDLFLQGFCANVANGLELEDKLSDFWKGGLGSKTKCSNYFQRYLLTTISQPLTLGLDEVDQVFQHLEIAQEFFALLRTWHEKGKNEPVWQRLRLVIAHSKEVYIPLNINQSPFNVGLPIELPELTVEQVTDLVKRHGLSWSKLEIDSLMGMVDGHPYLVRKALYEMARSRLTLEEFITISPTEEGLYSDHLRRLLSNLNQNDGELANAMKKVVASENPVRLEGNLGFKLRSMGLVKFRGNDVIPLCNLYRLYFSDRLGV</sequence>
<dbReference type="InterPro" id="IPR027417">
    <property type="entry name" value="P-loop_NTPase"/>
</dbReference>